<comment type="caution">
    <text evidence="2">The sequence shown here is derived from an EMBL/GenBank/DDBJ whole genome shotgun (WGS) entry which is preliminary data.</text>
</comment>
<gene>
    <name evidence="2" type="ORF">SAMN04488081_1566</name>
</gene>
<proteinExistence type="predicted"/>
<reference evidence="2 3" key="1">
    <citation type="submission" date="2016-10" db="EMBL/GenBank/DDBJ databases">
        <authorList>
            <person name="Varghese N."/>
            <person name="Submissions S."/>
        </authorList>
    </citation>
    <scope>NUCLEOTIDE SEQUENCE [LARGE SCALE GENOMIC DNA]</scope>
    <source>
        <strain evidence="2 3">DSM 20748</strain>
    </source>
</reference>
<feature type="region of interest" description="Disordered" evidence="1">
    <location>
        <begin position="1"/>
        <end position="21"/>
    </location>
</feature>
<evidence type="ECO:0000313" key="2">
    <source>
        <dbReference type="EMBL" id="SDX87320.1"/>
    </source>
</evidence>
<keyword evidence="3" id="KW-1185">Reference proteome</keyword>
<dbReference type="EMBL" id="FNOS01000003">
    <property type="protein sequence ID" value="SDX87320.1"/>
    <property type="molecule type" value="Genomic_DNA"/>
</dbReference>
<sequence length="139" mass="16157">MSGPSLRKKQPHHAIHEGGLSGAVQKTDQLKQSMQIKDNQKIEACIQDLVDYWETRILSHADAEEEEGGLYYEIAHNQPDKKEDIMQLTRDHDILRILVRQIKEEAETTNDYGHILNKFNALMIVNEIHSRDEERLLEE</sequence>
<dbReference type="RefSeq" id="WP_076572151.1">
    <property type="nucleotide sequence ID" value="NZ_FNOS01000003.1"/>
</dbReference>
<evidence type="ECO:0000256" key="1">
    <source>
        <dbReference type="SAM" id="MobiDB-lite"/>
    </source>
</evidence>
<dbReference type="Proteomes" id="UP000198647">
    <property type="component" value="Unassembled WGS sequence"/>
</dbReference>
<evidence type="ECO:0000313" key="3">
    <source>
        <dbReference type="Proteomes" id="UP000198647"/>
    </source>
</evidence>
<feature type="compositionally biased region" description="Basic residues" evidence="1">
    <location>
        <begin position="1"/>
        <end position="13"/>
    </location>
</feature>
<name>A0A1H3F8S7_9BACI</name>
<evidence type="ECO:0008006" key="4">
    <source>
        <dbReference type="Google" id="ProtNLM"/>
    </source>
</evidence>
<organism evidence="2 3">
    <name type="scientific">Salimicrobium album</name>
    <dbReference type="NCBI Taxonomy" id="50717"/>
    <lineage>
        <taxon>Bacteria</taxon>
        <taxon>Bacillati</taxon>
        <taxon>Bacillota</taxon>
        <taxon>Bacilli</taxon>
        <taxon>Bacillales</taxon>
        <taxon>Bacillaceae</taxon>
        <taxon>Salimicrobium</taxon>
    </lineage>
</organism>
<protein>
    <recommendedName>
        <fullName evidence="4">Hemerythrin HHE cation binding domain-containing protein</fullName>
    </recommendedName>
</protein>
<accession>A0A1H3F8S7</accession>